<feature type="domain" description="Ig-like" evidence="33">
    <location>
        <begin position="312"/>
        <end position="402"/>
    </location>
</feature>
<dbReference type="GO" id="GO:0005886">
    <property type="term" value="C:plasma membrane"/>
    <property type="evidence" value="ECO:0007669"/>
    <property type="project" value="UniProtKB-SubCell"/>
</dbReference>
<keyword evidence="35" id="KW-1185">Reference proteome</keyword>
<dbReference type="FunFam" id="2.60.40.10:FF:000273">
    <property type="entry name" value="contactin-3 isoform X1"/>
    <property type="match status" value="1"/>
</dbReference>
<evidence type="ECO:0000256" key="19">
    <source>
        <dbReference type="ARBA" id="ARBA00023157"/>
    </source>
</evidence>
<evidence type="ECO:0000256" key="24">
    <source>
        <dbReference type="ARBA" id="ARBA00048396"/>
    </source>
</evidence>
<dbReference type="InterPro" id="IPR003591">
    <property type="entry name" value="Leu-rich_rpt_typical-subtyp"/>
</dbReference>
<keyword evidence="8" id="KW-0433">Leucine-rich repeat</keyword>
<dbReference type="PROSITE" id="PS50292">
    <property type="entry name" value="PEROXIDASE_3"/>
    <property type="match status" value="1"/>
</dbReference>
<dbReference type="SMART" id="SM00082">
    <property type="entry name" value="LRRCT"/>
    <property type="match status" value="1"/>
</dbReference>
<keyword evidence="10" id="KW-0812">Transmembrane</keyword>
<evidence type="ECO:0000259" key="33">
    <source>
        <dbReference type="PROSITE" id="PS50835"/>
    </source>
</evidence>
<keyword evidence="15" id="KW-1133">Transmembrane helix</keyword>
<keyword evidence="14" id="KW-0106">Calcium</keyword>
<dbReference type="GO" id="GO:0020037">
    <property type="term" value="F:heme binding"/>
    <property type="evidence" value="ECO:0007669"/>
    <property type="project" value="InterPro"/>
</dbReference>
<keyword evidence="7" id="KW-0575">Peroxidase</keyword>
<evidence type="ECO:0000256" key="27">
    <source>
        <dbReference type="ARBA" id="ARBA00061342"/>
    </source>
</evidence>
<evidence type="ECO:0000256" key="20">
    <source>
        <dbReference type="ARBA" id="ARBA00023180"/>
    </source>
</evidence>
<evidence type="ECO:0000256" key="9">
    <source>
        <dbReference type="ARBA" id="ARBA00022617"/>
    </source>
</evidence>
<keyword evidence="11 29" id="KW-0479">Metal-binding</keyword>
<dbReference type="InterPro" id="IPR036179">
    <property type="entry name" value="Ig-like_dom_sf"/>
</dbReference>
<evidence type="ECO:0000256" key="5">
    <source>
        <dbReference type="ARBA" id="ARBA00022475"/>
    </source>
</evidence>
<feature type="domain" description="Ig-like" evidence="33">
    <location>
        <begin position="213"/>
        <end position="300"/>
    </location>
</feature>
<dbReference type="PROSITE" id="PS51257">
    <property type="entry name" value="PROKAR_LIPOPROTEIN"/>
    <property type="match status" value="1"/>
</dbReference>
<dbReference type="PROSITE" id="PS50184">
    <property type="entry name" value="VWFC_2"/>
    <property type="match status" value="1"/>
</dbReference>
<dbReference type="PANTHER" id="PTHR11475">
    <property type="entry name" value="OXIDASE/PEROXIDASE"/>
    <property type="match status" value="1"/>
</dbReference>
<keyword evidence="6" id="KW-0964">Secreted</keyword>
<evidence type="ECO:0000256" key="8">
    <source>
        <dbReference type="ARBA" id="ARBA00022614"/>
    </source>
</evidence>
<comment type="catalytic activity">
    <reaction evidence="22">
        <text>bromide + H2O2 = hypobromite + H2O</text>
        <dbReference type="Rhea" id="RHEA:66016"/>
        <dbReference type="ChEBI" id="CHEBI:15377"/>
        <dbReference type="ChEBI" id="CHEBI:15858"/>
        <dbReference type="ChEBI" id="CHEBI:16240"/>
        <dbReference type="ChEBI" id="CHEBI:29250"/>
    </reaction>
    <physiologicalReaction direction="left-to-right" evidence="22">
        <dbReference type="Rhea" id="RHEA:66017"/>
    </physiologicalReaction>
</comment>
<dbReference type="EMBL" id="CVRI01000059">
    <property type="protein sequence ID" value="CRL03332.1"/>
    <property type="molecule type" value="Genomic_DNA"/>
</dbReference>
<feature type="domain" description="Ig-like" evidence="33">
    <location>
        <begin position="404"/>
        <end position="492"/>
    </location>
</feature>
<dbReference type="Gene3D" id="1.10.640.10">
    <property type="entry name" value="Haem peroxidase domain superfamily, animal type"/>
    <property type="match status" value="1"/>
</dbReference>
<dbReference type="InterPro" id="IPR007110">
    <property type="entry name" value="Ig-like_dom"/>
</dbReference>
<evidence type="ECO:0000256" key="2">
    <source>
        <dbReference type="ARBA" id="ARBA00004167"/>
    </source>
</evidence>
<evidence type="ECO:0000256" key="26">
    <source>
        <dbReference type="ARBA" id="ARBA00049501"/>
    </source>
</evidence>
<dbReference type="Pfam" id="PF03098">
    <property type="entry name" value="An_peroxidase"/>
    <property type="match status" value="1"/>
</dbReference>
<evidence type="ECO:0000313" key="34">
    <source>
        <dbReference type="EMBL" id="CRL03332.1"/>
    </source>
</evidence>
<dbReference type="SMART" id="SM00409">
    <property type="entry name" value="IG"/>
    <property type="match status" value="4"/>
</dbReference>
<keyword evidence="17 29" id="KW-0408">Iron</keyword>
<evidence type="ECO:0000256" key="21">
    <source>
        <dbReference type="ARBA" id="ARBA00023319"/>
    </source>
</evidence>
<dbReference type="Gene3D" id="3.80.10.10">
    <property type="entry name" value="Ribonuclease Inhibitor"/>
    <property type="match status" value="2"/>
</dbReference>
<dbReference type="PROSITE" id="PS51450">
    <property type="entry name" value="LRR"/>
    <property type="match status" value="1"/>
</dbReference>
<dbReference type="SUPFAM" id="SSF57603">
    <property type="entry name" value="FnI-like domain"/>
    <property type="match status" value="1"/>
</dbReference>
<feature type="signal peptide" evidence="31">
    <location>
        <begin position="1"/>
        <end position="26"/>
    </location>
</feature>
<dbReference type="InterPro" id="IPR000372">
    <property type="entry name" value="LRRNT"/>
</dbReference>
<evidence type="ECO:0000256" key="4">
    <source>
        <dbReference type="ARBA" id="ARBA00004613"/>
    </source>
</evidence>
<dbReference type="InterPro" id="IPR013098">
    <property type="entry name" value="Ig_I-set"/>
</dbReference>
<dbReference type="FunFam" id="1.10.640.10:FF:000001">
    <property type="entry name" value="Peroxidasin homolog"/>
    <property type="match status" value="1"/>
</dbReference>
<dbReference type="Gene3D" id="2.60.40.10">
    <property type="entry name" value="Immunoglobulins"/>
    <property type="match status" value="4"/>
</dbReference>
<evidence type="ECO:0000256" key="1">
    <source>
        <dbReference type="ARBA" id="ARBA00001970"/>
    </source>
</evidence>
<comment type="catalytic activity">
    <reaction evidence="23">
        <text>L-lysyl-[collagen] + L-methionyl-[collagen] + H2O2 = [collagen]-L-lysyl-N-S-L-methionyl-[collagen] + 2 H2O + H(+)</text>
        <dbReference type="Rhea" id="RHEA:66020"/>
        <dbReference type="Rhea" id="RHEA-COMP:12751"/>
        <dbReference type="Rhea" id="RHEA-COMP:16949"/>
        <dbReference type="Rhea" id="RHEA-COMP:16951"/>
        <dbReference type="ChEBI" id="CHEBI:15377"/>
        <dbReference type="ChEBI" id="CHEBI:15378"/>
        <dbReference type="ChEBI" id="CHEBI:16044"/>
        <dbReference type="ChEBI" id="CHEBI:16240"/>
        <dbReference type="ChEBI" id="CHEBI:29969"/>
        <dbReference type="ChEBI" id="CHEBI:166867"/>
    </reaction>
    <physiologicalReaction direction="left-to-right" evidence="23">
        <dbReference type="Rhea" id="RHEA:66021"/>
    </physiologicalReaction>
</comment>
<evidence type="ECO:0000256" key="3">
    <source>
        <dbReference type="ARBA" id="ARBA00004236"/>
    </source>
</evidence>
<keyword evidence="19" id="KW-1015">Disulfide bond</keyword>
<evidence type="ECO:0000259" key="32">
    <source>
        <dbReference type="PROSITE" id="PS50184"/>
    </source>
</evidence>
<dbReference type="InterPro" id="IPR003599">
    <property type="entry name" value="Ig_sub"/>
</dbReference>
<dbReference type="PRINTS" id="PR00457">
    <property type="entry name" value="ANPEROXIDASE"/>
</dbReference>
<dbReference type="InterPro" id="IPR037120">
    <property type="entry name" value="Haem_peroxidase_sf_animal"/>
</dbReference>
<dbReference type="SMART" id="SM00408">
    <property type="entry name" value="IGc2"/>
    <property type="match status" value="4"/>
</dbReference>
<dbReference type="GO" id="GO:0004601">
    <property type="term" value="F:peroxidase activity"/>
    <property type="evidence" value="ECO:0007669"/>
    <property type="project" value="UniProtKB-KW"/>
</dbReference>
<comment type="catalytic activity">
    <reaction evidence="26">
        <text>hypobromite + L-tyrosyl-[protein] + H(+) = 3-bromo-L-tyrosyl-[protein] + H2O</text>
        <dbReference type="Rhea" id="RHEA:69356"/>
        <dbReference type="Rhea" id="RHEA-COMP:10136"/>
        <dbReference type="Rhea" id="RHEA-COMP:17686"/>
        <dbReference type="ChEBI" id="CHEBI:15377"/>
        <dbReference type="ChEBI" id="CHEBI:15378"/>
        <dbReference type="ChEBI" id="CHEBI:29250"/>
        <dbReference type="ChEBI" id="CHEBI:46858"/>
        <dbReference type="ChEBI" id="CHEBI:183512"/>
    </reaction>
    <physiologicalReaction direction="left-to-right" evidence="26">
        <dbReference type="Rhea" id="RHEA:69357"/>
    </physiologicalReaction>
</comment>
<proteinExistence type="inferred from homology"/>
<evidence type="ECO:0000256" key="31">
    <source>
        <dbReference type="SAM" id="SignalP"/>
    </source>
</evidence>
<dbReference type="InterPro" id="IPR019791">
    <property type="entry name" value="Haem_peroxidase_animal"/>
</dbReference>
<protein>
    <recommendedName>
        <fullName evidence="28">Cell adhesion molecule-related/down-regulated by oncogenes</fullName>
    </recommendedName>
</protein>
<dbReference type="STRING" id="568069.A0A1J1IUS8"/>
<comment type="catalytic activity">
    <reaction evidence="24">
        <text>L-lysyl-[collagen] + L-methionyl-[collagen] + hypobromite = [collagen]-L-lysyl-N-S-L-methionyl-[collagen] + bromide + H2O + H(+)</text>
        <dbReference type="Rhea" id="RHEA:66024"/>
        <dbReference type="Rhea" id="RHEA-COMP:12751"/>
        <dbReference type="Rhea" id="RHEA-COMP:16949"/>
        <dbReference type="Rhea" id="RHEA-COMP:16951"/>
        <dbReference type="ChEBI" id="CHEBI:15377"/>
        <dbReference type="ChEBI" id="CHEBI:15378"/>
        <dbReference type="ChEBI" id="CHEBI:15858"/>
        <dbReference type="ChEBI" id="CHEBI:16044"/>
        <dbReference type="ChEBI" id="CHEBI:29250"/>
        <dbReference type="ChEBI" id="CHEBI:29969"/>
        <dbReference type="ChEBI" id="CHEBI:166867"/>
    </reaction>
    <physiologicalReaction direction="left-to-right" evidence="24">
        <dbReference type="Rhea" id="RHEA:66025"/>
    </physiologicalReaction>
</comment>
<sequence length="1500" mass="170198">MKEAKNKQFVVTIALLCISFLSCVNAIGCPEKCSCAQRTVRCVRQQLKFIPELPTDTNIIDLRYNHIKEVPSNAFRGLTQLHSIFLNENQITTLNEGAFNGLPYLRYLYLNQNHIKNIEPGAFVNLTMLERLNLYGNKIQRIPFGTFDNMNSLNLLRLDSNLLECDCSVMWLVKHLHATRNHLRASANCKSPDFMEGKNLVDMTEEDFHCKKPEILQNPNDVEVTFGASAIFKCTAEGDPKPEIKWMLNSNEIDSSDLRVRVAVDGTLQIDRIDTRDQGTYTCMAKNSIGETLSREARMTIIQGPQNEAIRPQFVQIPAGHVVFDEVSDYIVMHCVATGFPQPQIIWKFNNQPLHDDDDKIEIHDNGTLVIHSPTEEDEGAYRCEATNYLGSISTVANFNINVPVLTVTLEDKKVKTGENLVLSCDAEGNPEPNFFWTKDDRTLRSSVRINFTTDNKTLNIEHIKESDAGLYACVAENILGSDEATAQVDVRNAHGPPNLIFEPYDLEAIPGTTIELPCGAEGDPPPLSKWKKDGRTLTQSIKYNFSPAGSIFISNINDFDAGRYECTVANEFGRATASCVVTVRRREDLAPGDKFIRIAFSEASSEVDSAINQTVASLFINNSNDRNAMKNHSDLFRIVRFPTGPARELARASEIYERTLVNIRKHINVGKNITTNVTDFKYDDLLSAEYLDLLAQLSDCTAHRIMPNCTDMCYHGKYRTIDGSCNNFQNPMWGTSLSAFRRLLPPEYENGFNTPKGWNKDRKYNGYKLPSARLVSTTLIKTDVIEQDTQITHMMMQWGQFLDHDMDHALPAVSSESWDGVDCKKTCDYSPPCFPIEVPQNDPRVNNRRCLDFTRSSSTCGSGMTSVFFGKIQPREQINQKTSFIDASQVYGYTEQFSRDLRNISLDGEDNGYLREGVHFPNQKSMLPFASPTDGVDCRRNLAESSVNCFTAGDIRVNEQVGLLAMHTVWMREHNRIATVFNEINPHWSGEQVYQESRKIVGAMMQHITYKYWLPNIIGKEGMDVMGEYKGYDSSVNPSISNEFATAAFRFGHSLINPILHRLDWNFQPIEQGHLPLHQAFFAPWRVVYEGGVDPLLRGLFTVPAKLKKPEQNLNSDLTEKLFTTAHAVSLDLAAINIQRGRDHAIPNYMVYRKLCDLPVSESFETLHDISSQHVKEKLKEIYGHVDNIDVWTGGILEDQMTGAKVGPLFRCMLIDQFRRLRDGDRFFYENPSVFKPEQLTEIKQSTLGRILCDNGDNITRVTENVFILPSLQDGYKQCTDIPMVSLKVWTDCSNCNHRAAYNLDITKLPRQSRFRRDVKEVNADKFVNENSIEHDDVHFSIDNDYFDMNEERIEGLEQLIESFQKTLKKMRREIRKLKESNDELSRAINVTNKQASESVDNKDKNSGGKSIKHHYQCVDKKGINRLNNEIWMEDDCTNCLCQHRQITCTTEKCPDEEPSCDKGLIVGRKNGHCCLSCIEQKTSSSNESTITSNVTSSR</sequence>
<dbReference type="SMART" id="SM00369">
    <property type="entry name" value="LRR_TYP"/>
    <property type="match status" value="4"/>
</dbReference>
<reference evidence="34 35" key="1">
    <citation type="submission" date="2015-04" db="EMBL/GenBank/DDBJ databases">
        <authorList>
            <person name="Syromyatnikov M.Y."/>
            <person name="Popov V.N."/>
        </authorList>
    </citation>
    <scope>NUCLEOTIDE SEQUENCE [LARGE SCALE GENOMIC DNA]</scope>
</reference>
<feature type="chain" id="PRO_5012498293" description="Cell adhesion molecule-related/down-regulated by oncogenes" evidence="31">
    <location>
        <begin position="27"/>
        <end position="1500"/>
    </location>
</feature>
<dbReference type="Proteomes" id="UP000183832">
    <property type="component" value="Unassembled WGS sequence"/>
</dbReference>
<name>A0A1J1IUS8_9DIPT</name>
<comment type="similarity">
    <text evidence="27">Belongs to the peroxidase family. XPO subfamily.</text>
</comment>
<evidence type="ECO:0000256" key="30">
    <source>
        <dbReference type="SAM" id="Coils"/>
    </source>
</evidence>
<dbReference type="InterPro" id="IPR001611">
    <property type="entry name" value="Leu-rich_rpt"/>
</dbReference>
<feature type="domain" description="Ig-like" evidence="33">
    <location>
        <begin position="498"/>
        <end position="583"/>
    </location>
</feature>
<keyword evidence="5" id="KW-1003">Cell membrane</keyword>
<dbReference type="CDD" id="cd09826">
    <property type="entry name" value="peroxidasin_like"/>
    <property type="match status" value="1"/>
</dbReference>
<dbReference type="InterPro" id="IPR013783">
    <property type="entry name" value="Ig-like_fold"/>
</dbReference>
<dbReference type="Gene3D" id="6.20.200.20">
    <property type="match status" value="1"/>
</dbReference>
<comment type="catalytic activity">
    <reaction evidence="25">
        <text>L-tyrosyl-[protein] + bromide + H2O2 + H(+) = 3-bromo-L-tyrosyl-[protein] + 2 H2O</text>
        <dbReference type="Rhea" id="RHEA:69360"/>
        <dbReference type="Rhea" id="RHEA-COMP:10136"/>
        <dbReference type="Rhea" id="RHEA-COMP:17686"/>
        <dbReference type="ChEBI" id="CHEBI:15377"/>
        <dbReference type="ChEBI" id="CHEBI:15378"/>
        <dbReference type="ChEBI" id="CHEBI:15858"/>
        <dbReference type="ChEBI" id="CHEBI:16240"/>
        <dbReference type="ChEBI" id="CHEBI:46858"/>
        <dbReference type="ChEBI" id="CHEBI:183512"/>
    </reaction>
    <physiologicalReaction direction="left-to-right" evidence="25">
        <dbReference type="Rhea" id="RHEA:69361"/>
    </physiologicalReaction>
</comment>
<evidence type="ECO:0000256" key="13">
    <source>
        <dbReference type="ARBA" id="ARBA00022737"/>
    </source>
</evidence>
<keyword evidence="20" id="KW-0325">Glycoprotein</keyword>
<dbReference type="GO" id="GO:0005615">
    <property type="term" value="C:extracellular space"/>
    <property type="evidence" value="ECO:0007669"/>
    <property type="project" value="TreeGrafter"/>
</dbReference>
<dbReference type="PROSITE" id="PS50835">
    <property type="entry name" value="IG_LIKE"/>
    <property type="match status" value="4"/>
</dbReference>
<evidence type="ECO:0000256" key="11">
    <source>
        <dbReference type="ARBA" id="ARBA00022723"/>
    </source>
</evidence>
<evidence type="ECO:0000256" key="7">
    <source>
        <dbReference type="ARBA" id="ARBA00022559"/>
    </source>
</evidence>
<dbReference type="Pfam" id="PF13855">
    <property type="entry name" value="LRR_8"/>
    <property type="match status" value="1"/>
</dbReference>
<evidence type="ECO:0000256" key="17">
    <source>
        <dbReference type="ARBA" id="ARBA00023004"/>
    </source>
</evidence>
<comment type="cofactor">
    <cofactor evidence="1">
        <name>heme b</name>
        <dbReference type="ChEBI" id="CHEBI:60344"/>
    </cofactor>
</comment>
<dbReference type="SUPFAM" id="SSF48113">
    <property type="entry name" value="Heme-dependent peroxidases"/>
    <property type="match status" value="1"/>
</dbReference>
<dbReference type="InterPro" id="IPR000483">
    <property type="entry name" value="Cys-rich_flank_reg_C"/>
</dbReference>
<evidence type="ECO:0000256" key="28">
    <source>
        <dbReference type="ARBA" id="ARBA00069893"/>
    </source>
</evidence>
<accession>A0A1J1IUS8</accession>
<evidence type="ECO:0000256" key="29">
    <source>
        <dbReference type="PIRSR" id="PIRSR619791-2"/>
    </source>
</evidence>
<feature type="binding site" description="axial binding residue" evidence="29">
    <location>
        <position position="1054"/>
    </location>
    <ligand>
        <name>heme b</name>
        <dbReference type="ChEBI" id="CHEBI:60344"/>
    </ligand>
    <ligandPart>
        <name>Fe</name>
        <dbReference type="ChEBI" id="CHEBI:18248"/>
    </ligandPart>
</feature>
<keyword evidence="16" id="KW-0560">Oxidoreductase</keyword>
<evidence type="ECO:0000256" key="16">
    <source>
        <dbReference type="ARBA" id="ARBA00023002"/>
    </source>
</evidence>
<evidence type="ECO:0000256" key="22">
    <source>
        <dbReference type="ARBA" id="ARBA00047544"/>
    </source>
</evidence>
<dbReference type="InterPro" id="IPR001007">
    <property type="entry name" value="VWF_dom"/>
</dbReference>
<keyword evidence="30" id="KW-0175">Coiled coil</keyword>
<keyword evidence="21" id="KW-0393">Immunoglobulin domain</keyword>
<gene>
    <name evidence="34" type="primary">putative Peroxidasin</name>
    <name evidence="34" type="ORF">CLUMA_CG016483</name>
</gene>
<evidence type="ECO:0000313" key="35">
    <source>
        <dbReference type="Proteomes" id="UP000183832"/>
    </source>
</evidence>
<evidence type="ECO:0000256" key="10">
    <source>
        <dbReference type="ARBA" id="ARBA00022692"/>
    </source>
</evidence>
<feature type="domain" description="VWFC" evidence="32">
    <location>
        <begin position="1417"/>
        <end position="1480"/>
    </location>
</feature>
<dbReference type="SUPFAM" id="SSF48726">
    <property type="entry name" value="Immunoglobulin"/>
    <property type="match status" value="4"/>
</dbReference>
<dbReference type="SMART" id="SM00013">
    <property type="entry name" value="LRRNT"/>
    <property type="match status" value="1"/>
</dbReference>
<keyword evidence="18" id="KW-0472">Membrane</keyword>
<keyword evidence="13" id="KW-0677">Repeat</keyword>
<dbReference type="FunFam" id="2.60.40.10:FF:000032">
    <property type="entry name" value="palladin isoform X1"/>
    <property type="match status" value="1"/>
</dbReference>
<dbReference type="GO" id="GO:0006979">
    <property type="term" value="P:response to oxidative stress"/>
    <property type="evidence" value="ECO:0007669"/>
    <property type="project" value="InterPro"/>
</dbReference>
<evidence type="ECO:0000256" key="15">
    <source>
        <dbReference type="ARBA" id="ARBA00022989"/>
    </source>
</evidence>
<dbReference type="Pfam" id="PF07679">
    <property type="entry name" value="I-set"/>
    <property type="match status" value="3"/>
</dbReference>
<evidence type="ECO:0000256" key="6">
    <source>
        <dbReference type="ARBA" id="ARBA00022525"/>
    </source>
</evidence>
<dbReference type="PANTHER" id="PTHR11475:SF58">
    <property type="entry name" value="PEROXIDASIN"/>
    <property type="match status" value="1"/>
</dbReference>
<dbReference type="InterPro" id="IPR010255">
    <property type="entry name" value="Haem_peroxidase_sf"/>
</dbReference>
<evidence type="ECO:0000256" key="18">
    <source>
        <dbReference type="ARBA" id="ARBA00023136"/>
    </source>
</evidence>
<dbReference type="SUPFAM" id="SSF52058">
    <property type="entry name" value="L domain-like"/>
    <property type="match status" value="1"/>
</dbReference>
<dbReference type="OrthoDB" id="823504at2759"/>
<keyword evidence="12 31" id="KW-0732">Signal</keyword>
<evidence type="ECO:0000256" key="25">
    <source>
        <dbReference type="ARBA" id="ARBA00048887"/>
    </source>
</evidence>
<evidence type="ECO:0000256" key="12">
    <source>
        <dbReference type="ARBA" id="ARBA00022729"/>
    </source>
</evidence>
<dbReference type="InterPro" id="IPR032675">
    <property type="entry name" value="LRR_dom_sf"/>
</dbReference>
<evidence type="ECO:0000256" key="14">
    <source>
        <dbReference type="ARBA" id="ARBA00022837"/>
    </source>
</evidence>
<dbReference type="InterPro" id="IPR003598">
    <property type="entry name" value="Ig_sub2"/>
</dbReference>
<feature type="coiled-coil region" evidence="30">
    <location>
        <begin position="1348"/>
        <end position="1396"/>
    </location>
</feature>
<dbReference type="Pfam" id="PF13927">
    <property type="entry name" value="Ig_3"/>
    <property type="match status" value="1"/>
</dbReference>
<dbReference type="FunFam" id="2.60.40.10:FF:000189">
    <property type="entry name" value="Neogenin isoform 3"/>
    <property type="match status" value="1"/>
</dbReference>
<organism evidence="34 35">
    <name type="scientific">Clunio marinus</name>
    <dbReference type="NCBI Taxonomy" id="568069"/>
    <lineage>
        <taxon>Eukaryota</taxon>
        <taxon>Metazoa</taxon>
        <taxon>Ecdysozoa</taxon>
        <taxon>Arthropoda</taxon>
        <taxon>Hexapoda</taxon>
        <taxon>Insecta</taxon>
        <taxon>Pterygota</taxon>
        <taxon>Neoptera</taxon>
        <taxon>Endopterygota</taxon>
        <taxon>Diptera</taxon>
        <taxon>Nematocera</taxon>
        <taxon>Chironomoidea</taxon>
        <taxon>Chironomidae</taxon>
        <taxon>Clunio</taxon>
    </lineage>
</organism>
<keyword evidence="9 29" id="KW-0349">Heme</keyword>
<dbReference type="FunFam" id="2.60.40.10:FF:001851">
    <property type="entry name" value="Peroxidasin"/>
    <property type="match status" value="1"/>
</dbReference>
<dbReference type="GO" id="GO:0046872">
    <property type="term" value="F:metal ion binding"/>
    <property type="evidence" value="ECO:0007669"/>
    <property type="project" value="UniProtKB-KW"/>
</dbReference>
<comment type="subcellular location">
    <subcellularLocation>
        <location evidence="3">Cell membrane</location>
    </subcellularLocation>
    <subcellularLocation>
        <location evidence="2">Membrane</location>
        <topology evidence="2">Single-pass membrane protein</topology>
    </subcellularLocation>
    <subcellularLocation>
        <location evidence="4">Secreted</location>
    </subcellularLocation>
</comment>
<dbReference type="InterPro" id="IPR034824">
    <property type="entry name" value="Peroxidasin_peroxidase"/>
</dbReference>
<evidence type="ECO:0000256" key="23">
    <source>
        <dbReference type="ARBA" id="ARBA00047610"/>
    </source>
</evidence>